<dbReference type="AlphaFoldDB" id="A0A0E0B0A4"/>
<organism evidence="3">
    <name type="scientific">Oryza glumipatula</name>
    <dbReference type="NCBI Taxonomy" id="40148"/>
    <lineage>
        <taxon>Eukaryota</taxon>
        <taxon>Viridiplantae</taxon>
        <taxon>Streptophyta</taxon>
        <taxon>Embryophyta</taxon>
        <taxon>Tracheophyta</taxon>
        <taxon>Spermatophyta</taxon>
        <taxon>Magnoliopsida</taxon>
        <taxon>Liliopsida</taxon>
        <taxon>Poales</taxon>
        <taxon>Poaceae</taxon>
        <taxon>BOP clade</taxon>
        <taxon>Oryzoideae</taxon>
        <taxon>Oryzeae</taxon>
        <taxon>Oryzinae</taxon>
        <taxon>Oryza</taxon>
    </lineage>
</organism>
<feature type="compositionally biased region" description="Gly residues" evidence="1">
    <location>
        <begin position="144"/>
        <end position="155"/>
    </location>
</feature>
<accession>A0A0E0B0A4</accession>
<feature type="signal peptide" evidence="2">
    <location>
        <begin position="1"/>
        <end position="23"/>
    </location>
</feature>
<evidence type="ECO:0000313" key="3">
    <source>
        <dbReference type="EnsemblPlants" id="OGLUM09G03160.1"/>
    </source>
</evidence>
<evidence type="ECO:0000256" key="2">
    <source>
        <dbReference type="SAM" id="SignalP"/>
    </source>
</evidence>
<reference evidence="3" key="2">
    <citation type="submission" date="2018-05" db="EMBL/GenBank/DDBJ databases">
        <title>OgluRS3 (Oryza glumaepatula Reference Sequence Version 3).</title>
        <authorList>
            <person name="Zhang J."/>
            <person name="Kudrna D."/>
            <person name="Lee S."/>
            <person name="Talag J."/>
            <person name="Welchert J."/>
            <person name="Wing R.A."/>
        </authorList>
    </citation>
    <scope>NUCLEOTIDE SEQUENCE [LARGE SCALE GENOMIC DNA]</scope>
</reference>
<evidence type="ECO:0000256" key="1">
    <source>
        <dbReference type="SAM" id="MobiDB-lite"/>
    </source>
</evidence>
<dbReference type="HOGENOM" id="CLU_982075_0_0_1"/>
<dbReference type="Proteomes" id="UP000026961">
    <property type="component" value="Chromosome 9"/>
</dbReference>
<feature type="compositionally biased region" description="Basic and acidic residues" evidence="1">
    <location>
        <begin position="156"/>
        <end position="168"/>
    </location>
</feature>
<protein>
    <submittedName>
        <fullName evidence="3">Uncharacterized protein</fullName>
    </submittedName>
</protein>
<keyword evidence="4" id="KW-1185">Reference proteome</keyword>
<feature type="compositionally biased region" description="Low complexity" evidence="1">
    <location>
        <begin position="73"/>
        <end position="118"/>
    </location>
</feature>
<feature type="compositionally biased region" description="Basic residues" evidence="1">
    <location>
        <begin position="125"/>
        <end position="140"/>
    </location>
</feature>
<sequence>MRPRHLRFVVVSTFFLPFPLGISQRSEKKSSEYCPKCKLIPIPKSQLTTYDPQIPKSNSAPRQPRPRPHAHGSSPATSRPLSPTSSSRGRSGLSAPPWSRRVPSPALAPAARHLLASPGHGGRLERRRRGMQTERRRARRRTDVGGGKGGGGIDGRGWRPDRQEKEGARASARWGVDKAKYAAVPSLWWLGGRTVVRRKEGAAAVKRLPPLCLKEEGATPPGKGTACRRRALCEVAGRRMSSPRAKALYEGHRGPWLTGVRAMGSGGGGGWHGLWWRRGLWWQRGSVGDSNGRGRSGLHVCGAPTVTTGGADPDTCYPAASPPPTYAEPPAVAANLCD</sequence>
<reference evidence="3" key="1">
    <citation type="submission" date="2015-04" db="UniProtKB">
        <authorList>
            <consortium name="EnsemblPlants"/>
        </authorList>
    </citation>
    <scope>IDENTIFICATION</scope>
</reference>
<feature type="compositionally biased region" description="Polar residues" evidence="1">
    <location>
        <begin position="45"/>
        <end position="60"/>
    </location>
</feature>
<dbReference type="EnsemblPlants" id="OGLUM09G03160.1">
    <property type="protein sequence ID" value="OGLUM09G03160.1"/>
    <property type="gene ID" value="OGLUM09G03160"/>
</dbReference>
<keyword evidence="2" id="KW-0732">Signal</keyword>
<name>A0A0E0B0A4_9ORYZ</name>
<evidence type="ECO:0000313" key="4">
    <source>
        <dbReference type="Proteomes" id="UP000026961"/>
    </source>
</evidence>
<dbReference type="Gramene" id="OGLUM09G03160.1">
    <property type="protein sequence ID" value="OGLUM09G03160.1"/>
    <property type="gene ID" value="OGLUM09G03160"/>
</dbReference>
<feature type="region of interest" description="Disordered" evidence="1">
    <location>
        <begin position="45"/>
        <end position="171"/>
    </location>
</feature>
<proteinExistence type="predicted"/>
<feature type="chain" id="PRO_5002354516" evidence="2">
    <location>
        <begin position="24"/>
        <end position="338"/>
    </location>
</feature>